<keyword evidence="4 8" id="KW-1003">Cell membrane</keyword>
<dbReference type="NCBIfam" id="TIGR01569">
    <property type="entry name" value="A_tha_TIGR01569"/>
    <property type="match status" value="1"/>
</dbReference>
<keyword evidence="7 8" id="KW-0472">Membrane</keyword>
<comment type="subcellular location">
    <subcellularLocation>
        <location evidence="1 8">Cell membrane</location>
        <topology evidence="1 8">Multi-pass membrane protein</topology>
    </subcellularLocation>
</comment>
<sequence>METGDSAVKSSQDVHYYGKSTAQKHRRSNGIILIFRALTFSFSLTSVIVMGTNRHRIDAQSRVAWYDFDPFRYVLAVNAIICIYSFVEIWLAVYTYLKDTLFLPETFQVWFDYGHDQGFAYLLFSANSAGIAMAQLLQSGNSLIHGAYRCSDAGVFCTQARASIGLGFGAFLFLALSSLLTGLRVARWYFS</sequence>
<evidence type="ECO:0000256" key="7">
    <source>
        <dbReference type="ARBA" id="ARBA00023136"/>
    </source>
</evidence>
<feature type="transmembrane region" description="Helical" evidence="8">
    <location>
        <begin position="164"/>
        <end position="186"/>
    </location>
</feature>
<evidence type="ECO:0000259" key="9">
    <source>
        <dbReference type="Pfam" id="PF04535"/>
    </source>
</evidence>
<dbReference type="PANTHER" id="PTHR33573:SF56">
    <property type="entry name" value="CASP-LIKE PROTEIN 4C1"/>
    <property type="match status" value="1"/>
</dbReference>
<keyword evidence="5 8" id="KW-0812">Transmembrane</keyword>
<accession>A0A2K1JZI0</accession>
<dbReference type="InterPro" id="IPR006459">
    <property type="entry name" value="CASP/CASPL"/>
</dbReference>
<evidence type="ECO:0000256" key="8">
    <source>
        <dbReference type="RuleBase" id="RU361233"/>
    </source>
</evidence>
<reference evidence="10" key="1">
    <citation type="journal article" date="2008" name="Science">
        <title>The Physcomitrella genome reveals evolutionary insights into the conquest of land by plants.</title>
        <authorList>
            <person name="Rensing S."/>
            <person name="Lang D."/>
            <person name="Zimmer A."/>
            <person name="Terry A."/>
            <person name="Salamov A."/>
            <person name="Shapiro H."/>
            <person name="Nishiyama T."/>
            <person name="Perroud P.-F."/>
            <person name="Lindquist E."/>
            <person name="Kamisugi Y."/>
            <person name="Tanahashi T."/>
            <person name="Sakakibara K."/>
            <person name="Fujita T."/>
            <person name="Oishi K."/>
            <person name="Shin-I T."/>
            <person name="Kuroki Y."/>
            <person name="Toyoda A."/>
            <person name="Suzuki Y."/>
            <person name="Hashimoto A."/>
            <person name="Yamaguchi K."/>
            <person name="Sugano A."/>
            <person name="Kohara Y."/>
            <person name="Fujiyama A."/>
            <person name="Anterola A."/>
            <person name="Aoki S."/>
            <person name="Ashton N."/>
            <person name="Barbazuk W.B."/>
            <person name="Barker E."/>
            <person name="Bennetzen J."/>
            <person name="Bezanilla M."/>
            <person name="Blankenship R."/>
            <person name="Cho S.H."/>
            <person name="Dutcher S."/>
            <person name="Estelle M."/>
            <person name="Fawcett J.A."/>
            <person name="Gundlach H."/>
            <person name="Hanada K."/>
            <person name="Heyl A."/>
            <person name="Hicks K.A."/>
            <person name="Hugh J."/>
            <person name="Lohr M."/>
            <person name="Mayer K."/>
            <person name="Melkozernov A."/>
            <person name="Murata T."/>
            <person name="Nelson D."/>
            <person name="Pils B."/>
            <person name="Prigge M."/>
            <person name="Reiss B."/>
            <person name="Renner T."/>
            <person name="Rombauts S."/>
            <person name="Rushton P."/>
            <person name="Sanderfoot A."/>
            <person name="Schween G."/>
            <person name="Shiu S.-H."/>
            <person name="Stueber K."/>
            <person name="Theodoulou F.L."/>
            <person name="Tu H."/>
            <person name="Van de Peer Y."/>
            <person name="Verrier P.J."/>
            <person name="Waters E."/>
            <person name="Wood A."/>
            <person name="Yang L."/>
            <person name="Cove D."/>
            <person name="Cuming A."/>
            <person name="Hasebe M."/>
            <person name="Lucas S."/>
            <person name="Mishler D.B."/>
            <person name="Reski R."/>
            <person name="Grigoriev I."/>
            <person name="Quatrano R.S."/>
            <person name="Boore J.L."/>
        </authorList>
    </citation>
    <scope>NUCLEOTIDE SEQUENCE [LARGE SCALE GENOMIC DNA]</scope>
</reference>
<evidence type="ECO:0000313" key="10">
    <source>
        <dbReference type="EMBL" id="PNR46929.1"/>
    </source>
</evidence>
<reference evidence="10" key="2">
    <citation type="journal article" date="2018" name="Plant J.">
        <title>The Physcomitrella patens chromosome-scale assembly reveals moss genome structure and evolution.</title>
        <authorList>
            <person name="Lang D."/>
            <person name="Ullrich K.K."/>
            <person name="Murat F."/>
            <person name="Fuchs J."/>
            <person name="Jenkins J."/>
            <person name="Haas F.B."/>
            <person name="Piednoel M."/>
            <person name="Gundlach H."/>
            <person name="Van Bel M."/>
            <person name="Meyberg R."/>
            <person name="Vives C."/>
            <person name="Morata J."/>
            <person name="Symeonidi A."/>
            <person name="Hiss M."/>
            <person name="Muchero W."/>
            <person name="Kamisugi Y."/>
            <person name="Saleh O."/>
            <person name="Blanc G."/>
            <person name="Decker E.L."/>
            <person name="van Gessel N."/>
            <person name="Grimwood J."/>
            <person name="Hayes R.D."/>
            <person name="Graham S.W."/>
            <person name="Gunter L.E."/>
            <person name="McDaniel S.F."/>
            <person name="Hoernstein S.N.W."/>
            <person name="Larsson A."/>
            <person name="Li F.W."/>
            <person name="Perroud P.F."/>
            <person name="Phillips J."/>
            <person name="Ranjan P."/>
            <person name="Rokshar D.S."/>
            <person name="Rothfels C.J."/>
            <person name="Schneider L."/>
            <person name="Shu S."/>
            <person name="Stevenson D.W."/>
            <person name="Thummler F."/>
            <person name="Tillich M."/>
            <person name="Villarreal Aguilar J.C."/>
            <person name="Widiez T."/>
            <person name="Wong G.K."/>
            <person name="Wymore A."/>
            <person name="Zhang Y."/>
            <person name="Zimmer A.D."/>
            <person name="Quatrano R.S."/>
            <person name="Mayer K.F.X."/>
            <person name="Goodstein D."/>
            <person name="Casacuberta J.M."/>
            <person name="Vandepoele K."/>
            <person name="Reski R."/>
            <person name="Cuming A.C."/>
            <person name="Tuskan G.A."/>
            <person name="Maumus F."/>
            <person name="Salse J."/>
            <person name="Schmutz J."/>
            <person name="Rensing S.A."/>
        </authorList>
    </citation>
    <scope>NUCLEOTIDE SEQUENCE [LARGE SCALE GENOMIC DNA]</scope>
</reference>
<comment type="subunit">
    <text evidence="3 8">Homodimer and heterodimers.</text>
</comment>
<dbReference type="OrthoDB" id="1907587at2759"/>
<organism evidence="10">
    <name type="scientific">Physcomitrium patens</name>
    <name type="common">Spreading-leaved earth moss</name>
    <name type="synonym">Physcomitrella patens</name>
    <dbReference type="NCBI Taxonomy" id="3218"/>
    <lineage>
        <taxon>Eukaryota</taxon>
        <taxon>Viridiplantae</taxon>
        <taxon>Streptophyta</taxon>
        <taxon>Embryophyta</taxon>
        <taxon>Bryophyta</taxon>
        <taxon>Bryophytina</taxon>
        <taxon>Bryopsida</taxon>
        <taxon>Funariidae</taxon>
        <taxon>Funariales</taxon>
        <taxon>Funariaceae</taxon>
        <taxon>Physcomitrium</taxon>
    </lineage>
</organism>
<dbReference type="OMA" id="FRVACFI"/>
<evidence type="ECO:0000256" key="5">
    <source>
        <dbReference type="ARBA" id="ARBA00022692"/>
    </source>
</evidence>
<dbReference type="PANTHER" id="PTHR33573">
    <property type="entry name" value="CASP-LIKE PROTEIN 4A4"/>
    <property type="match status" value="1"/>
</dbReference>
<feature type="transmembrane region" description="Helical" evidence="8">
    <location>
        <begin position="73"/>
        <end position="97"/>
    </location>
</feature>
<evidence type="ECO:0000256" key="4">
    <source>
        <dbReference type="ARBA" id="ARBA00022475"/>
    </source>
</evidence>
<evidence type="ECO:0000256" key="6">
    <source>
        <dbReference type="ARBA" id="ARBA00022989"/>
    </source>
</evidence>
<protein>
    <recommendedName>
        <fullName evidence="8">CASP-like protein</fullName>
    </recommendedName>
</protein>
<dbReference type="Pfam" id="PF04535">
    <property type="entry name" value="CASP_dom"/>
    <property type="match status" value="1"/>
</dbReference>
<dbReference type="InterPro" id="IPR006702">
    <property type="entry name" value="CASP_dom"/>
</dbReference>
<proteinExistence type="inferred from homology"/>
<keyword evidence="6 8" id="KW-1133">Transmembrane helix</keyword>
<dbReference type="GO" id="GO:0005886">
    <property type="term" value="C:plasma membrane"/>
    <property type="evidence" value="ECO:0007669"/>
    <property type="project" value="UniProtKB-SubCell"/>
</dbReference>
<comment type="caution">
    <text evidence="8">Lacks conserved residue(s) required for the propagation of feature annotation.</text>
</comment>
<evidence type="ECO:0000256" key="3">
    <source>
        <dbReference type="ARBA" id="ARBA00011489"/>
    </source>
</evidence>
<comment type="similarity">
    <text evidence="2 8">Belongs to the Casparian strip membrane proteins (CASP) family.</text>
</comment>
<evidence type="ECO:0000256" key="1">
    <source>
        <dbReference type="ARBA" id="ARBA00004651"/>
    </source>
</evidence>
<feature type="transmembrane region" description="Helical" evidence="8">
    <location>
        <begin position="33"/>
        <end position="53"/>
    </location>
</feature>
<comment type="caution">
    <text evidence="10">The sequence shown here is derived from an EMBL/GenBank/DDBJ whole genome shotgun (WGS) entry which is preliminary data.</text>
</comment>
<gene>
    <name evidence="10" type="ORF">PHYPA_014049</name>
</gene>
<dbReference type="STRING" id="3218.A0A2K1JZI0"/>
<dbReference type="EMBL" id="ABEU02000010">
    <property type="protein sequence ID" value="PNR46929.1"/>
    <property type="molecule type" value="Genomic_DNA"/>
</dbReference>
<dbReference type="AlphaFoldDB" id="A0A2K1JZI0"/>
<evidence type="ECO:0000256" key="2">
    <source>
        <dbReference type="ARBA" id="ARBA00007651"/>
    </source>
</evidence>
<name>A0A2K1JZI0_PHYPA</name>
<feature type="domain" description="Casparian strip membrane protein" evidence="9">
    <location>
        <begin position="28"/>
        <end position="173"/>
    </location>
</feature>